<dbReference type="EMBL" id="FQ312005">
    <property type="protein sequence ID" value="CBW26319.1"/>
    <property type="molecule type" value="Genomic_DNA"/>
</dbReference>
<dbReference type="RefSeq" id="WP_014244102.1">
    <property type="nucleotide sequence ID" value="NC_016620.1"/>
</dbReference>
<feature type="region of interest" description="Disordered" evidence="1">
    <location>
        <begin position="206"/>
        <end position="246"/>
    </location>
</feature>
<dbReference type="PATRIC" id="fig|862908.3.peg.1389"/>
<sequence>MIVSLYKYIVFFLCLVLIPLRASAIDIKISEDLREAYDMYREIKKAGGFELVEVPKESVRETALCVSCHKLSGLTKEVNKVLLALAENEDKLDPSKRTVEEVEGLSALYHYTLSEGDFFKESVCERFDDSHNREFDENIDFSRAHILASNEIPIANLNSFHLRDGKKRTFFYKAKGEEDLYIRIDVHDQEKARITYYKLNTVAASGSNGAGSSVAQEPARKKKKRESWSLWTGSSEDDEPQTESESHISYGAGVSIEHKDHLPRKLTLIKGNSFTTLGSALGVKTSTELSTKEQVASISLSSSKGDDYAKLELDKDVLELQVPTKVDILDSGLKLETVFSMNSNEEQEVSFSLAGERRASTSLILRRDERGNSGTLARTQRFGESQSLSVQFTGGDSRSNEAWIRYELAF</sequence>
<feature type="compositionally biased region" description="Low complexity" evidence="1">
    <location>
        <begin position="206"/>
        <end position="215"/>
    </location>
</feature>
<evidence type="ECO:0000256" key="1">
    <source>
        <dbReference type="SAM" id="MobiDB-lite"/>
    </source>
</evidence>
<dbReference type="Proteomes" id="UP000008963">
    <property type="component" value="Chromosome"/>
</dbReference>
<proteinExistence type="predicted"/>
<evidence type="ECO:0000313" key="2">
    <source>
        <dbReference type="EMBL" id="CBW26319.1"/>
    </source>
</evidence>
<accession>E1X091</accession>
<dbReference type="AlphaFoldDB" id="E1X091"/>
<dbReference type="OrthoDB" id="10007079at2"/>
<dbReference type="HOGENOM" id="CLU_670424_0_0_7"/>
<organism evidence="2 3">
    <name type="scientific">Halobacteriovorax marinus (strain ATCC BAA-682 / DSM 15412 / SJ)</name>
    <name type="common">Bacteriovorax marinus</name>
    <dbReference type="NCBI Taxonomy" id="862908"/>
    <lineage>
        <taxon>Bacteria</taxon>
        <taxon>Pseudomonadati</taxon>
        <taxon>Bdellovibrionota</taxon>
        <taxon>Bacteriovoracia</taxon>
        <taxon>Bacteriovoracales</taxon>
        <taxon>Halobacteriovoraceae</taxon>
        <taxon>Halobacteriovorax</taxon>
    </lineage>
</organism>
<evidence type="ECO:0000313" key="3">
    <source>
        <dbReference type="Proteomes" id="UP000008963"/>
    </source>
</evidence>
<protein>
    <submittedName>
        <fullName evidence="2">Exported protein</fullName>
    </submittedName>
</protein>
<reference evidence="3" key="1">
    <citation type="journal article" date="2013" name="ISME J.">
        <title>A small predatory core genome in the divergent marine Bacteriovorax marinus SJ and the terrestrial Bdellovibrio bacteriovorus.</title>
        <authorList>
            <person name="Crossman L.C."/>
            <person name="Chen H."/>
            <person name="Cerdeno-Tarraga A.M."/>
            <person name="Brooks K."/>
            <person name="Quail M.A."/>
            <person name="Pineiro S.A."/>
            <person name="Hobley L."/>
            <person name="Sockett R.E."/>
            <person name="Bentley S.D."/>
            <person name="Parkhill J."/>
            <person name="Williams H.N."/>
            <person name="Stine O.C."/>
        </authorList>
    </citation>
    <scope>NUCLEOTIDE SEQUENCE [LARGE SCALE GENOMIC DNA]</scope>
    <source>
        <strain evidence="3">ATCC BAA-682 / DSM 15412 / SJ</strain>
    </source>
</reference>
<gene>
    <name evidence="2" type="ordered locus">BMS_1459</name>
</gene>
<dbReference type="KEGG" id="bmx:BMS_1459"/>
<keyword evidence="3" id="KW-1185">Reference proteome</keyword>
<name>E1X091_HALMS</name>